<evidence type="ECO:0000313" key="3">
    <source>
        <dbReference type="Proteomes" id="UP000248806"/>
    </source>
</evidence>
<keyword evidence="3" id="KW-1185">Reference proteome</keyword>
<sequence>MKRGKPQPKPVEIEALLTPADLIKILKLSRATVYRLLQEGNPEGIPFIWIGDSKRVSPSDLRDWLAVRKTSSFQF</sequence>
<evidence type="ECO:0000313" key="2">
    <source>
        <dbReference type="EMBL" id="PZW22420.1"/>
    </source>
</evidence>
<gene>
    <name evidence="2" type="ORF">EI42_05554</name>
</gene>
<dbReference type="Proteomes" id="UP000248806">
    <property type="component" value="Unassembled WGS sequence"/>
</dbReference>
<protein>
    <submittedName>
        <fullName evidence="2">Excisionase family DNA binding protein</fullName>
    </submittedName>
</protein>
<dbReference type="EMBL" id="QKUF01000034">
    <property type="protein sequence ID" value="PZW22420.1"/>
    <property type="molecule type" value="Genomic_DNA"/>
</dbReference>
<dbReference type="AlphaFoldDB" id="A0A326TYH8"/>
<name>A0A326TYH8_THEHA</name>
<comment type="caution">
    <text evidence="2">The sequence shown here is derived from an EMBL/GenBank/DDBJ whole genome shotgun (WGS) entry which is preliminary data.</text>
</comment>
<reference evidence="2 3" key="1">
    <citation type="submission" date="2018-06" db="EMBL/GenBank/DDBJ databases">
        <title>Genomic Encyclopedia of Archaeal and Bacterial Type Strains, Phase II (KMG-II): from individual species to whole genera.</title>
        <authorList>
            <person name="Goeker M."/>
        </authorList>
    </citation>
    <scope>NUCLEOTIDE SEQUENCE [LARGE SCALE GENOMIC DNA]</scope>
    <source>
        <strain evidence="2 3">ATCC BAA-1881</strain>
    </source>
</reference>
<proteinExistence type="predicted"/>
<accession>A0A326TYH8</accession>
<organism evidence="2 3">
    <name type="scientific">Thermosporothrix hazakensis</name>
    <dbReference type="NCBI Taxonomy" id="644383"/>
    <lineage>
        <taxon>Bacteria</taxon>
        <taxon>Bacillati</taxon>
        <taxon>Chloroflexota</taxon>
        <taxon>Ktedonobacteria</taxon>
        <taxon>Ktedonobacterales</taxon>
        <taxon>Thermosporotrichaceae</taxon>
        <taxon>Thermosporothrix</taxon>
    </lineage>
</organism>
<evidence type="ECO:0000259" key="1">
    <source>
        <dbReference type="Pfam" id="PF12728"/>
    </source>
</evidence>
<dbReference type="Pfam" id="PF12728">
    <property type="entry name" value="HTH_17"/>
    <property type="match status" value="1"/>
</dbReference>
<dbReference type="InterPro" id="IPR041657">
    <property type="entry name" value="HTH_17"/>
</dbReference>
<feature type="domain" description="Helix-turn-helix" evidence="1">
    <location>
        <begin position="16"/>
        <end position="66"/>
    </location>
</feature>